<evidence type="ECO:0000256" key="3">
    <source>
        <dbReference type="ARBA" id="ARBA00022692"/>
    </source>
</evidence>
<dbReference type="EMBL" id="CP117826">
    <property type="protein sequence ID" value="XCC62423.1"/>
    <property type="molecule type" value="Genomic_DNA"/>
</dbReference>
<evidence type="ECO:0000256" key="6">
    <source>
        <dbReference type="RuleBase" id="RU363032"/>
    </source>
</evidence>
<evidence type="ECO:0000256" key="2">
    <source>
        <dbReference type="ARBA" id="ARBA00022448"/>
    </source>
</evidence>
<dbReference type="Gene3D" id="1.10.3720.10">
    <property type="entry name" value="MetI-like"/>
    <property type="match status" value="1"/>
</dbReference>
<keyword evidence="4 6" id="KW-1133">Transmembrane helix</keyword>
<comment type="similarity">
    <text evidence="6">Belongs to the binding-protein-dependent transport system permease family.</text>
</comment>
<comment type="subcellular location">
    <subcellularLocation>
        <location evidence="6">Cell membrane</location>
        <topology evidence="6">Multi-pass membrane protein</topology>
    </subcellularLocation>
    <subcellularLocation>
        <location evidence="1">Membrane</location>
        <topology evidence="1">Multi-pass membrane protein</topology>
    </subcellularLocation>
</comment>
<evidence type="ECO:0000256" key="5">
    <source>
        <dbReference type="ARBA" id="ARBA00023136"/>
    </source>
</evidence>
<dbReference type="PANTHER" id="PTHR30177:SF4">
    <property type="entry name" value="OSMOPROTECTANT IMPORT PERMEASE PROTEIN OSMW"/>
    <property type="match status" value="1"/>
</dbReference>
<dbReference type="GO" id="GO:0055085">
    <property type="term" value="P:transmembrane transport"/>
    <property type="evidence" value="ECO:0007669"/>
    <property type="project" value="InterPro"/>
</dbReference>
<dbReference type="AlphaFoldDB" id="A0AAU8A8I5"/>
<organism evidence="8">
    <name type="scientific">Christensenella massiliensis</name>
    <dbReference type="NCBI Taxonomy" id="1805714"/>
    <lineage>
        <taxon>Bacteria</taxon>
        <taxon>Bacillati</taxon>
        <taxon>Bacillota</taxon>
        <taxon>Clostridia</taxon>
        <taxon>Christensenellales</taxon>
        <taxon>Christensenellaceae</taxon>
        <taxon>Christensenella</taxon>
    </lineage>
</organism>
<dbReference type="PANTHER" id="PTHR30177">
    <property type="entry name" value="GLYCINE BETAINE/L-PROLINE TRANSPORT SYSTEM PERMEASE PROTEIN PROW"/>
    <property type="match status" value="1"/>
</dbReference>
<gene>
    <name evidence="8" type="ORF">PUP29_00320</name>
</gene>
<evidence type="ECO:0000256" key="4">
    <source>
        <dbReference type="ARBA" id="ARBA00022989"/>
    </source>
</evidence>
<keyword evidence="3 6" id="KW-0812">Transmembrane</keyword>
<feature type="transmembrane region" description="Helical" evidence="6">
    <location>
        <begin position="80"/>
        <end position="98"/>
    </location>
</feature>
<evidence type="ECO:0000259" key="7">
    <source>
        <dbReference type="PROSITE" id="PS50928"/>
    </source>
</evidence>
<evidence type="ECO:0000256" key="1">
    <source>
        <dbReference type="ARBA" id="ARBA00004141"/>
    </source>
</evidence>
<dbReference type="CDD" id="cd06261">
    <property type="entry name" value="TM_PBP2"/>
    <property type="match status" value="1"/>
</dbReference>
<feature type="domain" description="ABC transmembrane type-1" evidence="7">
    <location>
        <begin position="20"/>
        <end position="199"/>
    </location>
</feature>
<keyword evidence="5 6" id="KW-0472">Membrane</keyword>
<dbReference type="GO" id="GO:0031460">
    <property type="term" value="P:glycine betaine transport"/>
    <property type="evidence" value="ECO:0007669"/>
    <property type="project" value="TreeGrafter"/>
</dbReference>
<evidence type="ECO:0000313" key="8">
    <source>
        <dbReference type="EMBL" id="XCC62423.1"/>
    </source>
</evidence>
<dbReference type="InterPro" id="IPR000515">
    <property type="entry name" value="MetI-like"/>
</dbReference>
<dbReference type="RefSeq" id="WP_353423537.1">
    <property type="nucleotide sequence ID" value="NZ_CP117826.1"/>
</dbReference>
<dbReference type="SUPFAM" id="SSF161098">
    <property type="entry name" value="MetI-like"/>
    <property type="match status" value="1"/>
</dbReference>
<sequence length="217" mass="22972">MIAEVFQLYASRWDFFAQLILQHLQLSFTAIGLAALIGIFLGILISEHTRLAFPVLGVTNFIYTIPSIAMLGFLVPATGIGDMTAVIALTVYGLLPMVRNTYTGIRGISPAIVEAGRGMGSTDSQLLYKIKLPLAMPVILAGARNMIVMTIALCGIASFVGAGGLGVAIYRGITTNNMAMTVAGSLLIAGLALAADLIAGFFEKKIYRKINGKGMIK</sequence>
<proteinExistence type="inferred from homology"/>
<dbReference type="PROSITE" id="PS50928">
    <property type="entry name" value="ABC_TM1"/>
    <property type="match status" value="1"/>
</dbReference>
<dbReference type="InterPro" id="IPR035906">
    <property type="entry name" value="MetI-like_sf"/>
</dbReference>
<feature type="transmembrane region" description="Helical" evidence="6">
    <location>
        <begin position="51"/>
        <end position="74"/>
    </location>
</feature>
<dbReference type="FunFam" id="1.10.3720.10:FF:000001">
    <property type="entry name" value="Glycine betaine ABC transporter, permease"/>
    <property type="match status" value="1"/>
</dbReference>
<protein>
    <submittedName>
        <fullName evidence="8">ABC transporter permease</fullName>
    </submittedName>
</protein>
<keyword evidence="2 6" id="KW-0813">Transport</keyword>
<feature type="transmembrane region" description="Helical" evidence="6">
    <location>
        <begin position="20"/>
        <end position="44"/>
    </location>
</feature>
<accession>A0AAU8A8I5</accession>
<dbReference type="Pfam" id="PF00528">
    <property type="entry name" value="BPD_transp_1"/>
    <property type="match status" value="1"/>
</dbReference>
<feature type="transmembrane region" description="Helical" evidence="6">
    <location>
        <begin position="146"/>
        <end position="170"/>
    </location>
</feature>
<feature type="transmembrane region" description="Helical" evidence="6">
    <location>
        <begin position="182"/>
        <end position="202"/>
    </location>
</feature>
<reference evidence="8" key="1">
    <citation type="submission" date="2023-02" db="EMBL/GenBank/DDBJ databases">
        <title>Gut commensal Christensenella minuta modulates host metabolism via a new class of secondary bile acids.</title>
        <authorList>
            <person name="Liu C."/>
        </authorList>
    </citation>
    <scope>NUCLEOTIDE SEQUENCE</scope>
    <source>
        <strain evidence="8">CA70</strain>
    </source>
</reference>
<name>A0AAU8A8I5_9FIRM</name>
<dbReference type="GO" id="GO:0005886">
    <property type="term" value="C:plasma membrane"/>
    <property type="evidence" value="ECO:0007669"/>
    <property type="project" value="UniProtKB-SubCell"/>
</dbReference>
<dbReference type="InterPro" id="IPR051204">
    <property type="entry name" value="ABC_transp_perm/SBD"/>
</dbReference>